<organism evidence="7 8">
    <name type="scientific">Zobellia barbeyronii</name>
    <dbReference type="NCBI Taxonomy" id="2748009"/>
    <lineage>
        <taxon>Bacteria</taxon>
        <taxon>Pseudomonadati</taxon>
        <taxon>Bacteroidota</taxon>
        <taxon>Flavobacteriia</taxon>
        <taxon>Flavobacteriales</taxon>
        <taxon>Flavobacteriaceae</taxon>
        <taxon>Zobellia</taxon>
    </lineage>
</organism>
<dbReference type="PANTHER" id="PTHR37422:SF13">
    <property type="entry name" value="LIPOPOLYSACCHARIDE BIOSYNTHESIS PROTEIN PA4999-RELATED"/>
    <property type="match status" value="1"/>
</dbReference>
<accession>A0ABS5WAC3</accession>
<feature type="transmembrane region" description="Helical" evidence="5">
    <location>
        <begin position="198"/>
        <end position="215"/>
    </location>
</feature>
<feature type="domain" description="O-antigen ligase-related" evidence="6">
    <location>
        <begin position="206"/>
        <end position="361"/>
    </location>
</feature>
<dbReference type="Pfam" id="PF04932">
    <property type="entry name" value="Wzy_C"/>
    <property type="match status" value="1"/>
</dbReference>
<keyword evidence="2 5" id="KW-0812">Transmembrane</keyword>
<dbReference type="PANTHER" id="PTHR37422">
    <property type="entry name" value="TEICHURONIC ACID BIOSYNTHESIS PROTEIN TUAE"/>
    <property type="match status" value="1"/>
</dbReference>
<feature type="transmembrane region" description="Helical" evidence="5">
    <location>
        <begin position="20"/>
        <end position="44"/>
    </location>
</feature>
<dbReference type="RefSeq" id="WP_214610573.1">
    <property type="nucleotide sequence ID" value="NZ_JACATN010000001.1"/>
</dbReference>
<evidence type="ECO:0000313" key="8">
    <source>
        <dbReference type="Proteomes" id="UP000740413"/>
    </source>
</evidence>
<feature type="transmembrane region" description="Helical" evidence="5">
    <location>
        <begin position="117"/>
        <end position="138"/>
    </location>
</feature>
<dbReference type="InterPro" id="IPR007016">
    <property type="entry name" value="O-antigen_ligase-rel_domated"/>
</dbReference>
<keyword evidence="3 5" id="KW-1133">Transmembrane helix</keyword>
<reference evidence="7 8" key="1">
    <citation type="submission" date="2020-06" db="EMBL/GenBank/DDBJ databases">
        <authorList>
            <person name="Isaeva M.P."/>
            <person name="Chernysheva N.Y."/>
        </authorList>
    </citation>
    <scope>NUCLEOTIDE SEQUENCE [LARGE SCALE GENOMIC DNA]</scope>
    <source>
        <strain evidence="7 8">KMM 6746</strain>
    </source>
</reference>
<evidence type="ECO:0000259" key="6">
    <source>
        <dbReference type="Pfam" id="PF04932"/>
    </source>
</evidence>
<feature type="transmembrane region" description="Helical" evidence="5">
    <location>
        <begin position="93"/>
        <end position="110"/>
    </location>
</feature>
<dbReference type="Proteomes" id="UP000740413">
    <property type="component" value="Unassembled WGS sequence"/>
</dbReference>
<comment type="subcellular location">
    <subcellularLocation>
        <location evidence="1">Membrane</location>
        <topology evidence="1">Multi-pass membrane protein</topology>
    </subcellularLocation>
</comment>
<reference evidence="8" key="2">
    <citation type="submission" date="2023-07" db="EMBL/GenBank/DDBJ databases">
        <title>Zobellia barbeyronii sp. nov., a new marine flavobacterium, isolated from green and red algae.</title>
        <authorList>
            <person name="Nedashkovskaya O.I."/>
            <person name="Otstavnykh N."/>
            <person name="Zhukova N."/>
            <person name="Guzev K."/>
            <person name="Chausova V."/>
            <person name="Tekutyeva L."/>
            <person name="Mikhailov V."/>
            <person name="Isaeva M."/>
        </authorList>
    </citation>
    <scope>NUCLEOTIDE SEQUENCE [LARGE SCALE GENOMIC DNA]</scope>
    <source>
        <strain evidence="8">KMM 6746</strain>
    </source>
</reference>
<feature type="transmembrane region" description="Helical" evidence="5">
    <location>
        <begin position="158"/>
        <end position="186"/>
    </location>
</feature>
<evidence type="ECO:0000313" key="7">
    <source>
        <dbReference type="EMBL" id="MBT2160344.1"/>
    </source>
</evidence>
<proteinExistence type="predicted"/>
<feature type="transmembrane region" description="Helical" evidence="5">
    <location>
        <begin position="64"/>
        <end position="81"/>
    </location>
</feature>
<comment type="caution">
    <text evidence="7">The sequence shown here is derived from an EMBL/GenBank/DDBJ whole genome shotgun (WGS) entry which is preliminary data.</text>
</comment>
<keyword evidence="4 5" id="KW-0472">Membrane</keyword>
<feature type="transmembrane region" description="Helical" evidence="5">
    <location>
        <begin position="379"/>
        <end position="397"/>
    </location>
</feature>
<evidence type="ECO:0000256" key="4">
    <source>
        <dbReference type="ARBA" id="ARBA00023136"/>
    </source>
</evidence>
<evidence type="ECO:0000256" key="1">
    <source>
        <dbReference type="ARBA" id="ARBA00004141"/>
    </source>
</evidence>
<dbReference type="EMBL" id="JACATN010000001">
    <property type="protein sequence ID" value="MBT2160344.1"/>
    <property type="molecule type" value="Genomic_DNA"/>
</dbReference>
<dbReference type="InterPro" id="IPR051533">
    <property type="entry name" value="WaaL-like"/>
</dbReference>
<gene>
    <name evidence="7" type="ORF">HW347_03655</name>
</gene>
<feature type="transmembrane region" description="Helical" evidence="5">
    <location>
        <begin position="245"/>
        <end position="266"/>
    </location>
</feature>
<keyword evidence="8" id="KW-1185">Reference proteome</keyword>
<evidence type="ECO:0000256" key="2">
    <source>
        <dbReference type="ARBA" id="ARBA00022692"/>
    </source>
</evidence>
<evidence type="ECO:0000256" key="5">
    <source>
        <dbReference type="SAM" id="Phobius"/>
    </source>
</evidence>
<protein>
    <submittedName>
        <fullName evidence="7">O-antigen ligase family protein</fullName>
    </submittedName>
</protein>
<evidence type="ECO:0000256" key="3">
    <source>
        <dbReference type="ARBA" id="ARBA00022989"/>
    </source>
</evidence>
<name>A0ABS5WAC3_9FLAO</name>
<dbReference type="GO" id="GO:0016874">
    <property type="term" value="F:ligase activity"/>
    <property type="evidence" value="ECO:0007669"/>
    <property type="project" value="UniProtKB-KW"/>
</dbReference>
<keyword evidence="7" id="KW-0436">Ligase</keyword>
<feature type="transmembrane region" description="Helical" evidence="5">
    <location>
        <begin position="346"/>
        <end position="367"/>
    </location>
</feature>
<feature type="transmembrane region" description="Helical" evidence="5">
    <location>
        <begin position="403"/>
        <end position="420"/>
    </location>
</feature>
<sequence length="426" mass="49638">MKKVRFKNFHSVLRKSESYILLALFFSIPLSPKLTTVLIIIYSLASLLTFEREYLRRIWLRKPAFLLILVYLILVIGLSYSSDINIGFSKIQTQLSLLIFPLFLGGKSILKKQKEQYLLSFVLGIVFTSLLCFGNSFYRYFKGEEYYVLDEFSRKTNIFFYTEFSAFLDLHPTYFSIYIGFALFYLLGFYKTKKKYGFIIKWTAITFLFVTLIFTSSKGGIFTFFIASSVYFIHRFIMKPNKYSVALLIALIVGATGMFLINPILYKRSMQLVNSFNKVWVKQEQTNESSSIRFGLWRLSVEVSKKSPFFGYGTGTVIRTLNENCIDLFSFSTCEGLRNKNSHNQYLNFLVSNGFLILIPFLFALFLGLVKAFKNKDHIFLFFIVFIGLNFLFESTLQRERGVVFFSAFFILFLVCQNSQKKLENV</sequence>